<dbReference type="SUPFAM" id="SSF54909">
    <property type="entry name" value="Dimeric alpha+beta barrel"/>
    <property type="match status" value="1"/>
</dbReference>
<dbReference type="InterPro" id="IPR006314">
    <property type="entry name" value="Dyp_peroxidase"/>
</dbReference>
<keyword evidence="7" id="KW-0408">Iron</keyword>
<dbReference type="GO" id="GO:0005829">
    <property type="term" value="C:cytosol"/>
    <property type="evidence" value="ECO:0007669"/>
    <property type="project" value="TreeGrafter"/>
</dbReference>
<dbReference type="InterPro" id="IPR048328">
    <property type="entry name" value="Dyp_perox_C"/>
</dbReference>
<dbReference type="GO" id="GO:0046872">
    <property type="term" value="F:metal ion binding"/>
    <property type="evidence" value="ECO:0007669"/>
    <property type="project" value="UniProtKB-KW"/>
</dbReference>
<comment type="similarity">
    <text evidence="8">Belongs to the DyP-type peroxidase family.</text>
</comment>
<dbReference type="Proteomes" id="UP000179769">
    <property type="component" value="Unassembled WGS sequence"/>
</dbReference>
<evidence type="ECO:0000256" key="5">
    <source>
        <dbReference type="ARBA" id="ARBA00022729"/>
    </source>
</evidence>
<dbReference type="Pfam" id="PF20628">
    <property type="entry name" value="Dyp_perox_C"/>
    <property type="match status" value="1"/>
</dbReference>
<evidence type="ECO:0000256" key="3">
    <source>
        <dbReference type="ARBA" id="ARBA00022617"/>
    </source>
</evidence>
<proteinExistence type="inferred from homology"/>
<organism evidence="10 11">
    <name type="scientific">Parafrankia soli</name>
    <dbReference type="NCBI Taxonomy" id="2599596"/>
    <lineage>
        <taxon>Bacteria</taxon>
        <taxon>Bacillati</taxon>
        <taxon>Actinomycetota</taxon>
        <taxon>Actinomycetes</taxon>
        <taxon>Frankiales</taxon>
        <taxon>Frankiaceae</taxon>
        <taxon>Parafrankia</taxon>
    </lineage>
</organism>
<evidence type="ECO:0000256" key="2">
    <source>
        <dbReference type="ARBA" id="ARBA00022559"/>
    </source>
</evidence>
<keyword evidence="3" id="KW-0349">Heme</keyword>
<evidence type="ECO:0000256" key="6">
    <source>
        <dbReference type="ARBA" id="ARBA00023002"/>
    </source>
</evidence>
<dbReference type="GO" id="GO:0020037">
    <property type="term" value="F:heme binding"/>
    <property type="evidence" value="ECO:0007669"/>
    <property type="project" value="InterPro"/>
</dbReference>
<keyword evidence="4" id="KW-0479">Metal-binding</keyword>
<comment type="cofactor">
    <cofactor evidence="1">
        <name>heme b</name>
        <dbReference type="ChEBI" id="CHEBI:60344"/>
    </cofactor>
</comment>
<dbReference type="EMBL" id="MAXA01000259">
    <property type="protein sequence ID" value="OHV20989.1"/>
    <property type="molecule type" value="Genomic_DNA"/>
</dbReference>
<reference evidence="11" key="1">
    <citation type="submission" date="2016-07" db="EMBL/GenBank/DDBJ databases">
        <title>Frankia sp. NRRL B-16219 Genome sequencing.</title>
        <authorList>
            <person name="Ghodhbane-Gtari F."/>
            <person name="Swanson E."/>
            <person name="Gueddou A."/>
            <person name="Louati M."/>
            <person name="Nouioui I."/>
            <person name="Hezbri K."/>
            <person name="Abebe-Akele F."/>
            <person name="Simpson S."/>
            <person name="Morris K."/>
            <person name="Thomas K."/>
            <person name="Gtari M."/>
            <person name="Tisa L.S."/>
        </authorList>
    </citation>
    <scope>NUCLEOTIDE SEQUENCE [LARGE SCALE GENOMIC DNA]</scope>
    <source>
        <strain evidence="11">NRRL B-16219</strain>
    </source>
</reference>
<evidence type="ECO:0000313" key="11">
    <source>
        <dbReference type="Proteomes" id="UP000179769"/>
    </source>
</evidence>
<protein>
    <recommendedName>
        <fullName evidence="9">Dyp-type peroxidase C-terminal domain-containing protein</fullName>
    </recommendedName>
</protein>
<dbReference type="PANTHER" id="PTHR30521">
    <property type="entry name" value="DEFERROCHELATASE/PEROXIDASE"/>
    <property type="match status" value="1"/>
</dbReference>
<keyword evidence="6" id="KW-0560">Oxidoreductase</keyword>
<evidence type="ECO:0000256" key="1">
    <source>
        <dbReference type="ARBA" id="ARBA00001970"/>
    </source>
</evidence>
<dbReference type="InterPro" id="IPR011008">
    <property type="entry name" value="Dimeric_a/b-barrel"/>
</dbReference>
<dbReference type="GO" id="GO:0004601">
    <property type="term" value="F:peroxidase activity"/>
    <property type="evidence" value="ECO:0007669"/>
    <property type="project" value="UniProtKB-KW"/>
</dbReference>
<evidence type="ECO:0000259" key="9">
    <source>
        <dbReference type="Pfam" id="PF20628"/>
    </source>
</evidence>
<gene>
    <name evidence="10" type="ORF">BBK14_27235</name>
</gene>
<keyword evidence="11" id="KW-1185">Reference proteome</keyword>
<keyword evidence="5" id="KW-0732">Signal</keyword>
<evidence type="ECO:0000256" key="7">
    <source>
        <dbReference type="ARBA" id="ARBA00023004"/>
    </source>
</evidence>
<evidence type="ECO:0000256" key="4">
    <source>
        <dbReference type="ARBA" id="ARBA00022723"/>
    </source>
</evidence>
<accession>A0A1S1PIT7</accession>
<feature type="domain" description="Dyp-type peroxidase C-terminal" evidence="9">
    <location>
        <begin position="12"/>
        <end position="100"/>
    </location>
</feature>
<name>A0A1S1PIT7_9ACTN</name>
<dbReference type="PANTHER" id="PTHR30521:SF4">
    <property type="entry name" value="DEFERROCHELATASE"/>
    <property type="match status" value="1"/>
</dbReference>
<sequence>MDFAAKDSAGELVVDSKAHVRLAHPTQNNGAVILHRGYSFTNGTDNLGRLDAGLFFIAYQRDPRTQFVTIQKSLAGRSNDALNEYIQHVGSGLYACPPGVQPGQYWGQKLFA</sequence>
<dbReference type="AlphaFoldDB" id="A0A1S1PIT7"/>
<comment type="caution">
    <text evidence="10">The sequence shown here is derived from an EMBL/GenBank/DDBJ whole genome shotgun (WGS) entry which is preliminary data.</text>
</comment>
<keyword evidence="2" id="KW-0575">Peroxidase</keyword>
<evidence type="ECO:0000256" key="8">
    <source>
        <dbReference type="ARBA" id="ARBA00025737"/>
    </source>
</evidence>
<evidence type="ECO:0000313" key="10">
    <source>
        <dbReference type="EMBL" id="OHV20989.1"/>
    </source>
</evidence>